<organism evidence="1">
    <name type="scientific">Arundo donax</name>
    <name type="common">Giant reed</name>
    <name type="synonym">Donax arundinaceus</name>
    <dbReference type="NCBI Taxonomy" id="35708"/>
    <lineage>
        <taxon>Eukaryota</taxon>
        <taxon>Viridiplantae</taxon>
        <taxon>Streptophyta</taxon>
        <taxon>Embryophyta</taxon>
        <taxon>Tracheophyta</taxon>
        <taxon>Spermatophyta</taxon>
        <taxon>Magnoliopsida</taxon>
        <taxon>Liliopsida</taxon>
        <taxon>Poales</taxon>
        <taxon>Poaceae</taxon>
        <taxon>PACMAD clade</taxon>
        <taxon>Arundinoideae</taxon>
        <taxon>Arundineae</taxon>
        <taxon>Arundo</taxon>
    </lineage>
</organism>
<evidence type="ECO:0000313" key="1">
    <source>
        <dbReference type="EMBL" id="JAD92493.1"/>
    </source>
</evidence>
<dbReference type="AlphaFoldDB" id="A0A0A9E0I1"/>
<proteinExistence type="predicted"/>
<dbReference type="EMBL" id="GBRH01205402">
    <property type="protein sequence ID" value="JAD92493.1"/>
    <property type="molecule type" value="Transcribed_RNA"/>
</dbReference>
<sequence>MTARADAHKGGLMPTTVLKSSSNDLLMYFRKLNLVPGDK</sequence>
<accession>A0A0A9E0I1</accession>
<reference evidence="1" key="2">
    <citation type="journal article" date="2015" name="Data Brief">
        <title>Shoot transcriptome of the giant reed, Arundo donax.</title>
        <authorList>
            <person name="Barrero R.A."/>
            <person name="Guerrero F.D."/>
            <person name="Moolhuijzen P."/>
            <person name="Goolsby J.A."/>
            <person name="Tidwell J."/>
            <person name="Bellgard S.E."/>
            <person name="Bellgard M.I."/>
        </authorList>
    </citation>
    <scope>NUCLEOTIDE SEQUENCE</scope>
    <source>
        <tissue evidence="1">Shoot tissue taken approximately 20 cm above the soil surface</tissue>
    </source>
</reference>
<name>A0A0A9E0I1_ARUDO</name>
<protein>
    <submittedName>
        <fullName evidence="1">Mlo2</fullName>
    </submittedName>
</protein>
<reference evidence="1" key="1">
    <citation type="submission" date="2014-09" db="EMBL/GenBank/DDBJ databases">
        <authorList>
            <person name="Magalhaes I.L.F."/>
            <person name="Oliveira U."/>
            <person name="Santos F.R."/>
            <person name="Vidigal T.H.D.A."/>
            <person name="Brescovit A.D."/>
            <person name="Santos A.J."/>
        </authorList>
    </citation>
    <scope>NUCLEOTIDE SEQUENCE</scope>
    <source>
        <tissue evidence="1">Shoot tissue taken approximately 20 cm above the soil surface</tissue>
    </source>
</reference>